<dbReference type="AlphaFoldDB" id="A0A540WAU3"/>
<dbReference type="Pfam" id="PF03237">
    <property type="entry name" value="Terminase_6N"/>
    <property type="match status" value="1"/>
</dbReference>
<dbReference type="EMBL" id="VIGB01000003">
    <property type="protein sequence ID" value="TQF05534.1"/>
    <property type="molecule type" value="Genomic_DNA"/>
</dbReference>
<accession>A0A540WAU3</accession>
<dbReference type="Pfam" id="PF17289">
    <property type="entry name" value="Terminase_6C"/>
    <property type="match status" value="1"/>
</dbReference>
<dbReference type="InterPro" id="IPR035421">
    <property type="entry name" value="Terminase_6C"/>
</dbReference>
<name>A0A540WAU3_9ACTN</name>
<dbReference type="OrthoDB" id="4519042at2"/>
<evidence type="ECO:0000313" key="4">
    <source>
        <dbReference type="Proteomes" id="UP000319103"/>
    </source>
</evidence>
<protein>
    <submittedName>
        <fullName evidence="3">Terminase, large subunit</fullName>
    </submittedName>
</protein>
<feature type="domain" description="Terminase large subunit gp17-like C-terminal" evidence="2">
    <location>
        <begin position="335"/>
        <end position="488"/>
    </location>
</feature>
<organism evidence="3 4">
    <name type="scientific">Kitasatospora acidiphila</name>
    <dbReference type="NCBI Taxonomy" id="2567942"/>
    <lineage>
        <taxon>Bacteria</taxon>
        <taxon>Bacillati</taxon>
        <taxon>Actinomycetota</taxon>
        <taxon>Actinomycetes</taxon>
        <taxon>Kitasatosporales</taxon>
        <taxon>Streptomycetaceae</taxon>
        <taxon>Kitasatospora</taxon>
    </lineage>
</organism>
<reference evidence="3 4" key="1">
    <citation type="submission" date="2019-06" db="EMBL/GenBank/DDBJ databases">
        <title>Description of Kitasatospora acidophila sp. nov. isolated from pine grove soil, and reclassification of Streptomyces novaecaesareae to Kitasatospora novaeceasareae comb. nov.</title>
        <authorList>
            <person name="Kim M.J."/>
        </authorList>
    </citation>
    <scope>NUCLEOTIDE SEQUENCE [LARGE SCALE GENOMIC DNA]</scope>
    <source>
        <strain evidence="3 4">MMS16-CNU292</strain>
    </source>
</reference>
<comment type="caution">
    <text evidence="3">The sequence shown here is derived from an EMBL/GenBank/DDBJ whole genome shotgun (WGS) entry which is preliminary data.</text>
</comment>
<dbReference type="Gene3D" id="3.40.50.300">
    <property type="entry name" value="P-loop containing nucleotide triphosphate hydrolases"/>
    <property type="match status" value="1"/>
</dbReference>
<sequence>MTAATAELLDRYSTLPGDRRRAIAAQASPQLRDQLAKVEKDMAMRRSPGSLAAVLTAGREMQAEHLALIDDAFARIAAGESIRLLLTMPPRHGKSRRAARWAPLWYLLQRPDHRVMIASYSAELADDHGRWIRDAITTWGDQIGIALHPGSKAANRFDILGHEGGLVCAGVGGGLTGKGAHLAVVDDPIKDDAEAQSPTMRKRLWEWWQSVLLTRIEPGGSVIVIQTRWSEDDLAGRILASETAEDWIIIDLPAIADSSNDALGRKVGEPLWPARYGAKALAKIRRAVGERVWWSLYQQKPRPQEGGVWKREWIDQHRITAVAFSGLDMARVVVAVDPAGGESLVGDETGVVGMALGYDDHLYVLDDRSANMGANDWGINACRLAMELKADAIVVESNYGGDMARQVVTQAWDQLARDGETRGLLMPMILEVTAKVGKRLRAEPIAQLYEQGRVHHVGHYAELEGQMVTWVAGMDSPDRMDATVHGLTELADPDQLAMLPKGLDDGRLDGRR</sequence>
<keyword evidence="1" id="KW-1188">Viral release from host cell</keyword>
<evidence type="ECO:0000256" key="1">
    <source>
        <dbReference type="ARBA" id="ARBA00022612"/>
    </source>
</evidence>
<keyword evidence="4" id="KW-1185">Reference proteome</keyword>
<dbReference type="InterPro" id="IPR027417">
    <property type="entry name" value="P-loop_NTPase"/>
</dbReference>
<evidence type="ECO:0000313" key="3">
    <source>
        <dbReference type="EMBL" id="TQF05534.1"/>
    </source>
</evidence>
<proteinExistence type="predicted"/>
<dbReference type="Proteomes" id="UP000319103">
    <property type="component" value="Unassembled WGS sequence"/>
</dbReference>
<dbReference type="RefSeq" id="WP_141636008.1">
    <property type="nucleotide sequence ID" value="NZ_VIGB01000003.1"/>
</dbReference>
<evidence type="ECO:0000259" key="2">
    <source>
        <dbReference type="Pfam" id="PF17289"/>
    </source>
</evidence>
<gene>
    <name evidence="3" type="ORF">E6W39_29040</name>
</gene>